<dbReference type="GO" id="GO:0065002">
    <property type="term" value="P:intracellular protein transmembrane transport"/>
    <property type="evidence" value="ECO:0007669"/>
    <property type="project" value="TreeGrafter"/>
</dbReference>
<keyword evidence="4 5" id="KW-0472">Membrane</keyword>
<feature type="transmembrane region" description="Helical" evidence="5">
    <location>
        <begin position="28"/>
        <end position="47"/>
    </location>
</feature>
<evidence type="ECO:0000313" key="8">
    <source>
        <dbReference type="EMBL" id="WML87339.1"/>
    </source>
</evidence>
<dbReference type="RefSeq" id="WP_308135086.1">
    <property type="nucleotide sequence ID" value="NZ_CP133197.1"/>
</dbReference>
<dbReference type="HAMAP" id="MF_00902">
    <property type="entry name" value="TatC"/>
    <property type="match status" value="1"/>
</dbReference>
<accession>A0AA51R208</accession>
<dbReference type="EMBL" id="JAVFKN010000014">
    <property type="protein sequence ID" value="MDQ5769184.1"/>
    <property type="molecule type" value="Genomic_DNA"/>
</dbReference>
<keyword evidence="5" id="KW-0811">Translocation</keyword>
<dbReference type="AlphaFoldDB" id="A0AA51R208"/>
<dbReference type="PANTHER" id="PTHR30371">
    <property type="entry name" value="SEC-INDEPENDENT PROTEIN TRANSLOCASE PROTEIN TATC"/>
    <property type="match status" value="1"/>
</dbReference>
<evidence type="ECO:0000313" key="9">
    <source>
        <dbReference type="Proteomes" id="UP001223336"/>
    </source>
</evidence>
<evidence type="ECO:0000256" key="3">
    <source>
        <dbReference type="ARBA" id="ARBA00022989"/>
    </source>
</evidence>
<dbReference type="EMBL" id="CP133217">
    <property type="protein sequence ID" value="WML87339.1"/>
    <property type="molecule type" value="Genomic_DNA"/>
</dbReference>
<evidence type="ECO:0000256" key="5">
    <source>
        <dbReference type="HAMAP-Rule" id="MF_00902"/>
    </source>
</evidence>
<comment type="caution">
    <text evidence="5">Lacks conserved residue(s) required for the propagation of feature annotation.</text>
</comment>
<sequence length="348" mass="39093">MTKKANTSAPEGEELGFLQHLVELRDRLLRMVLAIGIVFLILMPFAQDLYNLLSDPLVRHLPEGQKLIAVGVASPFFIPYKLAMMVAFVLALPYVLYQVWGFIAPGLYQHEKKIVTPLLLSSVALFYVGMAFAYFLVLPMMFSILPGFAPSNVDVTPDIAEYLDFVMMMFMAFGIGFEMPVATILLITTGIASRETLEQSRPYVIVVAFIVGMFLTPPDVLSQVMLAVPMWLLFEVGLLASRLFDQHVEKASAEREAREKLEYQREIKPPAAPATTAAATGAAAAAATTAWENDQYIFEETVPVQPTDDDEFRPLTDEEMEAELERMDEEFKRMEDNFRKQEDDGKKP</sequence>
<dbReference type="GO" id="GO:0009977">
    <property type="term" value="F:proton motive force dependent protein transmembrane transporter activity"/>
    <property type="evidence" value="ECO:0007669"/>
    <property type="project" value="TreeGrafter"/>
</dbReference>
<evidence type="ECO:0000256" key="2">
    <source>
        <dbReference type="ARBA" id="ARBA00022692"/>
    </source>
</evidence>
<keyword evidence="3 5" id="KW-1133">Transmembrane helix</keyword>
<feature type="transmembrane region" description="Helical" evidence="5">
    <location>
        <begin position="200"/>
        <end position="218"/>
    </location>
</feature>
<dbReference type="PANTHER" id="PTHR30371:SF0">
    <property type="entry name" value="SEC-INDEPENDENT PROTEIN TRANSLOCASE PROTEIN TATC, CHLOROPLASTIC-RELATED"/>
    <property type="match status" value="1"/>
</dbReference>
<feature type="transmembrane region" description="Helical" evidence="5">
    <location>
        <begin position="165"/>
        <end position="188"/>
    </location>
</feature>
<dbReference type="Proteomes" id="UP001229862">
    <property type="component" value="Chromosome"/>
</dbReference>
<keyword evidence="2 5" id="KW-0812">Transmembrane</keyword>
<keyword evidence="5" id="KW-0653">Protein transport</keyword>
<dbReference type="InterPro" id="IPR002033">
    <property type="entry name" value="TatC"/>
</dbReference>
<feature type="region of interest" description="Disordered" evidence="6">
    <location>
        <begin position="300"/>
        <end position="319"/>
    </location>
</feature>
<dbReference type="Proteomes" id="UP001223336">
    <property type="component" value="Unassembled WGS sequence"/>
</dbReference>
<dbReference type="GO" id="GO:0033281">
    <property type="term" value="C:TAT protein transport complex"/>
    <property type="evidence" value="ECO:0007669"/>
    <property type="project" value="UniProtKB-UniRule"/>
</dbReference>
<feature type="transmembrane region" description="Helical" evidence="5">
    <location>
        <begin position="67"/>
        <end position="97"/>
    </location>
</feature>
<comment type="subcellular location">
    <subcellularLocation>
        <location evidence="5">Cell membrane</location>
        <topology evidence="5">Multi-pass membrane protein</topology>
    </subcellularLocation>
    <subcellularLocation>
        <location evidence="1">Membrane</location>
        <topology evidence="1">Multi-pass membrane protein</topology>
    </subcellularLocation>
</comment>
<evidence type="ECO:0000256" key="1">
    <source>
        <dbReference type="ARBA" id="ARBA00004141"/>
    </source>
</evidence>
<comment type="function">
    <text evidence="5">Part of the twin-arginine translocation (Tat) system that transports large folded proteins containing a characteristic twin-arginine motif in their signal peptide across membranes. Together with TatB, TatC is part of a receptor directly interacting with Tat signal peptides.</text>
</comment>
<evidence type="ECO:0000256" key="4">
    <source>
        <dbReference type="ARBA" id="ARBA00023136"/>
    </source>
</evidence>
<comment type="subunit">
    <text evidence="5">The Tat system comprises two distinct complexes: a TatABC complex, containing multiple copies of TatA, TatB and TatC subunits, and a separate TatA complex, containing only TatA subunits. Substrates initially bind to the TatABC complex, which probably triggers association of the separate TatA complex to form the active translocon.</text>
</comment>
<evidence type="ECO:0000256" key="6">
    <source>
        <dbReference type="SAM" id="MobiDB-lite"/>
    </source>
</evidence>
<reference evidence="8 9" key="1">
    <citation type="submission" date="2023-08" db="EMBL/GenBank/DDBJ databases">
        <title>New molecular markers tilS and rpoB for phylogenetic and monitoring studies of the genus Thiothrix biodiversity.</title>
        <authorList>
            <person name="Ravin N.V."/>
            <person name="Smolyakov D."/>
            <person name="Markov N.D."/>
            <person name="Beletsky A.V."/>
            <person name="Mardanov A.V."/>
            <person name="Rudenko T.S."/>
            <person name="Grabovich M.Y."/>
        </authorList>
    </citation>
    <scope>NUCLEOTIDE SEQUENCE</scope>
    <source>
        <strain evidence="8">DNT52</strain>
        <strain evidence="7 9">H33</strain>
    </source>
</reference>
<evidence type="ECO:0000313" key="7">
    <source>
        <dbReference type="EMBL" id="MDQ5769184.1"/>
    </source>
</evidence>
<name>A0AA51R208_9GAMM</name>
<gene>
    <name evidence="5 8" type="primary">tatC</name>
    <name evidence="7" type="ORF">RCC75_11635</name>
    <name evidence="8" type="ORF">RCG00_03045</name>
</gene>
<organism evidence="8">
    <name type="scientific">Thiothrix subterranea</name>
    <dbReference type="NCBI Taxonomy" id="2735563"/>
    <lineage>
        <taxon>Bacteria</taxon>
        <taxon>Pseudomonadati</taxon>
        <taxon>Pseudomonadota</taxon>
        <taxon>Gammaproteobacteria</taxon>
        <taxon>Thiotrichales</taxon>
        <taxon>Thiotrichaceae</taxon>
        <taxon>Thiothrix</taxon>
    </lineage>
</organism>
<dbReference type="NCBIfam" id="TIGR00945">
    <property type="entry name" value="tatC"/>
    <property type="match status" value="1"/>
</dbReference>
<dbReference type="PRINTS" id="PR01840">
    <property type="entry name" value="TATCFAMILY"/>
</dbReference>
<protein>
    <recommendedName>
        <fullName evidence="5">Sec-independent protein translocase protein TatC</fullName>
    </recommendedName>
</protein>
<keyword evidence="9" id="KW-1185">Reference proteome</keyword>
<comment type="similarity">
    <text evidence="5">Belongs to the TatC family.</text>
</comment>
<dbReference type="Pfam" id="PF00902">
    <property type="entry name" value="TatC"/>
    <property type="match status" value="1"/>
</dbReference>
<keyword evidence="5" id="KW-0813">Transport</keyword>
<feature type="transmembrane region" description="Helical" evidence="5">
    <location>
        <begin position="118"/>
        <end position="145"/>
    </location>
</feature>
<proteinExistence type="inferred from homology"/>
<dbReference type="GO" id="GO:0043953">
    <property type="term" value="P:protein transport by the Tat complex"/>
    <property type="evidence" value="ECO:0007669"/>
    <property type="project" value="UniProtKB-UniRule"/>
</dbReference>
<feature type="compositionally biased region" description="Acidic residues" evidence="6">
    <location>
        <begin position="307"/>
        <end position="319"/>
    </location>
</feature>
<feature type="region of interest" description="Disordered" evidence="6">
    <location>
        <begin position="326"/>
        <end position="348"/>
    </location>
</feature>
<keyword evidence="5" id="KW-1003">Cell membrane</keyword>